<organism evidence="2 3">
    <name type="scientific">Henriciella marina</name>
    <dbReference type="NCBI Taxonomy" id="453851"/>
    <lineage>
        <taxon>Bacteria</taxon>
        <taxon>Pseudomonadati</taxon>
        <taxon>Pseudomonadota</taxon>
        <taxon>Alphaproteobacteria</taxon>
        <taxon>Hyphomonadales</taxon>
        <taxon>Hyphomonadaceae</taxon>
        <taxon>Henriciella</taxon>
    </lineage>
</organism>
<gene>
    <name evidence="2" type="ORF">O4G74_06410</name>
</gene>
<dbReference type="PANTHER" id="PTHR33993:SF14">
    <property type="entry name" value="GB|AAF24581.1"/>
    <property type="match status" value="1"/>
</dbReference>
<dbReference type="SUPFAM" id="SSF54593">
    <property type="entry name" value="Glyoxalase/Bleomycin resistance protein/Dihydroxybiphenyl dioxygenase"/>
    <property type="match status" value="1"/>
</dbReference>
<evidence type="ECO:0000259" key="1">
    <source>
        <dbReference type="PROSITE" id="PS51819"/>
    </source>
</evidence>
<dbReference type="InterPro" id="IPR004360">
    <property type="entry name" value="Glyas_Fos-R_dOase_dom"/>
</dbReference>
<dbReference type="InterPro" id="IPR007627">
    <property type="entry name" value="RNA_pol_sigma70_r2"/>
</dbReference>
<dbReference type="SUPFAM" id="SSF88946">
    <property type="entry name" value="Sigma2 domain of RNA polymerase sigma factors"/>
    <property type="match status" value="1"/>
</dbReference>
<dbReference type="EMBL" id="JAPWGW010000001">
    <property type="protein sequence ID" value="MCZ4297688.1"/>
    <property type="molecule type" value="Genomic_DNA"/>
</dbReference>
<reference evidence="2" key="1">
    <citation type="submission" date="2022-12" db="EMBL/GenBank/DDBJ databases">
        <title>Bacterial isolates from different developmental stages of Nematostella vectensis.</title>
        <authorList>
            <person name="Fraune S."/>
        </authorList>
    </citation>
    <scope>NUCLEOTIDE SEQUENCE</scope>
    <source>
        <strain evidence="2">G21632-S1</strain>
    </source>
</reference>
<protein>
    <submittedName>
        <fullName evidence="2">VOC family protein</fullName>
    </submittedName>
</protein>
<proteinExistence type="predicted"/>
<dbReference type="InterPro" id="IPR052164">
    <property type="entry name" value="Anthracycline_SecMetBiosynth"/>
</dbReference>
<dbReference type="Gene3D" id="1.10.1740.10">
    <property type="match status" value="1"/>
</dbReference>
<dbReference type="InterPro" id="IPR037523">
    <property type="entry name" value="VOC_core"/>
</dbReference>
<dbReference type="PANTHER" id="PTHR33993">
    <property type="entry name" value="GLYOXALASE-RELATED"/>
    <property type="match status" value="1"/>
</dbReference>
<accession>A0ABT4LTJ0</accession>
<dbReference type="InterPro" id="IPR029068">
    <property type="entry name" value="Glyas_Bleomycin-R_OHBP_Dase"/>
</dbReference>
<dbReference type="Gene3D" id="3.10.180.10">
    <property type="entry name" value="2,3-Dihydroxybiphenyl 1,2-Dioxygenase, domain 1"/>
    <property type="match status" value="1"/>
</dbReference>
<keyword evidence="3" id="KW-1185">Reference proteome</keyword>
<dbReference type="Pfam" id="PF04542">
    <property type="entry name" value="Sigma70_r2"/>
    <property type="match status" value="1"/>
</dbReference>
<name>A0ABT4LTJ0_9PROT</name>
<comment type="caution">
    <text evidence="2">The sequence shown here is derived from an EMBL/GenBank/DDBJ whole genome shotgun (WGS) entry which is preliminary data.</text>
</comment>
<dbReference type="PROSITE" id="PS51819">
    <property type="entry name" value="VOC"/>
    <property type="match status" value="1"/>
</dbReference>
<dbReference type="Pfam" id="PF00903">
    <property type="entry name" value="Glyoxalase"/>
    <property type="match status" value="1"/>
</dbReference>
<evidence type="ECO:0000313" key="3">
    <source>
        <dbReference type="Proteomes" id="UP001083770"/>
    </source>
</evidence>
<dbReference type="Proteomes" id="UP001083770">
    <property type="component" value="Unassembled WGS sequence"/>
</dbReference>
<sequence length="337" mass="36604">MSEHWVRKLGAIARRHAGRPDEAEDLVQLACLAAVEVGRTDFESEATQKWLRGVIRNQARQVARTAVRRRERETGWQQVFDVPVGVADKTAVSLAGLSPSLRVTALLALNGATRAEIGWLLGLSDTALRQRISQLKRSIETSPDVDLTLDEVLPYGAMRQMMRARLARRGGFLASHDPDGHFFCADDLTDRQSAATRMRANQLEEVFMLTKTGIGAIVFYVADIDRTGVFYRDSLGLDLTRMPGEEGEAGGADWLMAEAANCVSLIFFQQDGKRGDSPVVVFNLEEGGIDGVVEGLASKGVTVVTPVSHAPDGGLTADFADPDGHTLSLYQEAGAPR</sequence>
<feature type="domain" description="VOC" evidence="1">
    <location>
        <begin position="213"/>
        <end position="332"/>
    </location>
</feature>
<dbReference type="InterPro" id="IPR013325">
    <property type="entry name" value="RNA_pol_sigma_r2"/>
</dbReference>
<evidence type="ECO:0000313" key="2">
    <source>
        <dbReference type="EMBL" id="MCZ4297688.1"/>
    </source>
</evidence>